<evidence type="ECO:0000313" key="2">
    <source>
        <dbReference type="EMBL" id="TWH85546.1"/>
    </source>
</evidence>
<evidence type="ECO:0000313" key="1">
    <source>
        <dbReference type="EMBL" id="PWW19850.1"/>
    </source>
</evidence>
<protein>
    <submittedName>
        <fullName evidence="1">Uncharacterized protein</fullName>
    </submittedName>
</protein>
<dbReference type="GeneID" id="65406819"/>
<dbReference type="Proteomes" id="UP000247150">
    <property type="component" value="Unassembled WGS sequence"/>
</dbReference>
<gene>
    <name evidence="1" type="ORF">DFO73_11844</name>
    <name evidence="2" type="ORF">IQ19_02965</name>
</gene>
<evidence type="ECO:0000313" key="3">
    <source>
        <dbReference type="Proteomes" id="UP000247150"/>
    </source>
</evidence>
<proteinExistence type="predicted"/>
<accession>A0A2V2ZNZ1</accession>
<name>A0A2V2ZNZ1_9BACI</name>
<reference evidence="1 3" key="2">
    <citation type="submission" date="2018-05" db="EMBL/GenBank/DDBJ databases">
        <title>Freshwater and sediment microbial communities from various areas in North America, analyzing microbe dynamics in response to fracking.</title>
        <authorList>
            <person name="Lamendella R."/>
        </authorList>
    </citation>
    <scope>NUCLEOTIDE SEQUENCE [LARGE SCALE GENOMIC DNA]</scope>
    <source>
        <strain evidence="1 3">15_TX</strain>
    </source>
</reference>
<sequence>MMPTVKCPSCMAEKEIDGVLTAQSNQNVIFRCPNCHYEVKDIQTSKG</sequence>
<dbReference type="AlphaFoldDB" id="A0A2V2ZNZ1"/>
<reference evidence="2 4" key="1">
    <citation type="journal article" date="2015" name="Stand. Genomic Sci.">
        <title>Genomic Encyclopedia of Bacterial and Archaeal Type Strains, Phase III: the genomes of soil and plant-associated and newly described type strains.</title>
        <authorList>
            <person name="Whitman W.B."/>
            <person name="Woyke T."/>
            <person name="Klenk H.P."/>
            <person name="Zhou Y."/>
            <person name="Lilburn T.G."/>
            <person name="Beck B.J."/>
            <person name="De Vos P."/>
            <person name="Vandamme P."/>
            <person name="Eisen J.A."/>
            <person name="Garrity G."/>
            <person name="Hugenholtz P."/>
            <person name="Kyrpides N.C."/>
        </authorList>
    </citation>
    <scope>NUCLEOTIDE SEQUENCE [LARGE SCALE GENOMIC DNA]</scope>
    <source>
        <strain evidence="2 4">CGMCC 1.10115</strain>
    </source>
</reference>
<keyword evidence="4" id="KW-1185">Reference proteome</keyword>
<evidence type="ECO:0000313" key="4">
    <source>
        <dbReference type="Proteomes" id="UP000318667"/>
    </source>
</evidence>
<dbReference type="EMBL" id="QGTW01000018">
    <property type="protein sequence ID" value="PWW19850.1"/>
    <property type="molecule type" value="Genomic_DNA"/>
</dbReference>
<dbReference type="Proteomes" id="UP000318667">
    <property type="component" value="Unassembled WGS sequence"/>
</dbReference>
<organism evidence="1 3">
    <name type="scientific">Cytobacillus oceanisediminis</name>
    <dbReference type="NCBI Taxonomy" id="665099"/>
    <lineage>
        <taxon>Bacteria</taxon>
        <taxon>Bacillati</taxon>
        <taxon>Bacillota</taxon>
        <taxon>Bacilli</taxon>
        <taxon>Bacillales</taxon>
        <taxon>Bacillaceae</taxon>
        <taxon>Cytobacillus</taxon>
    </lineage>
</organism>
<comment type="caution">
    <text evidence="1">The sequence shown here is derived from an EMBL/GenBank/DDBJ whole genome shotgun (WGS) entry which is preliminary data.</text>
</comment>
<dbReference type="RefSeq" id="WP_181396122.1">
    <property type="nucleotide sequence ID" value="NZ_CBCSDC010000037.1"/>
</dbReference>
<reference evidence="2" key="3">
    <citation type="submission" date="2019-07" db="EMBL/GenBank/DDBJ databases">
        <authorList>
            <person name="Whitman W."/>
            <person name="Huntemann M."/>
            <person name="Clum A."/>
            <person name="Pillay M."/>
            <person name="Palaniappan K."/>
            <person name="Varghese N."/>
            <person name="Mikhailova N."/>
            <person name="Stamatis D."/>
            <person name="Reddy T."/>
            <person name="Daum C."/>
            <person name="Shapiro N."/>
            <person name="Ivanova N."/>
            <person name="Kyrpides N."/>
            <person name="Woyke T."/>
        </authorList>
    </citation>
    <scope>NUCLEOTIDE SEQUENCE</scope>
    <source>
        <strain evidence="2">CGMCC 1.10115</strain>
    </source>
</reference>
<dbReference type="EMBL" id="VLKI01000008">
    <property type="protein sequence ID" value="TWH85546.1"/>
    <property type="molecule type" value="Genomic_DNA"/>
</dbReference>